<evidence type="ECO:0000313" key="3">
    <source>
        <dbReference type="EMBL" id="GGI57416.1"/>
    </source>
</evidence>
<dbReference type="Gene3D" id="3.40.50.410">
    <property type="entry name" value="von Willebrand factor, type A domain"/>
    <property type="match status" value="1"/>
</dbReference>
<dbReference type="Pfam" id="PF07584">
    <property type="entry name" value="BatA"/>
    <property type="match status" value="1"/>
</dbReference>
<sequence length="640" mass="72799">MQFKYPELLWALLLLLIPIIIHLFQLRRFQKVAFTNVKFLKNVKLQTRKSSQIKKWLALLARLLLLACLVFAFAQPFTTKSDTFNSKNETVIYLDNSFSMEAKGNNGSLLNEAIQDILRAYTEEDEITIYTNDEAYRNTSVKAIANDLIKLQHSTSQLSYKSAYLKGKQYFSKDKASIKNLILVSDFQQKDEPLAFDTDSTIALKLVQPKAVYSNNISIDSLYISKYTTENIELTTVLSNQGNPIKNVSVSLFNNETLSAKTALDIEKEAKTTFTIPTNTEFNGQISVEDASLQYDNNFYFNINSTEKIKVLSINEASDDFLKKLYTDDEFVYESFSYKSLDYSKLEAQNLIILNELNTIPNALIIALKAFKSDGGSILIIPSEDMVINTYNQLVNSLRLPSYSEKNNSEKRVANINYDHPIIRDAFYNRVSNFQYPKINTSYSLTSNANAVFGYEDNSAFLVSNEKSYLFTSAINNTNSNFKKSPLIVPVLYNIGKQSLELPKLYYSIGNTNTIDINIQLSQDAILSLEKNDDKVIPLQQTFSKKVSITTDEYPRTAGILEVKENDNQLLKLSFNYMRSESNLSYNKLNANSAYTVDSALVSAIETIKSNSSINALWKWFVIFALVFLIIEMLILKYLK</sequence>
<feature type="transmembrane region" description="Helical" evidence="1">
    <location>
        <begin position="617"/>
        <end position="639"/>
    </location>
</feature>
<protein>
    <submittedName>
        <fullName evidence="3">Membrane protein</fullName>
    </submittedName>
</protein>
<evidence type="ECO:0000256" key="1">
    <source>
        <dbReference type="SAM" id="Phobius"/>
    </source>
</evidence>
<dbReference type="EMBL" id="BMDQ01000002">
    <property type="protein sequence ID" value="GGI57416.1"/>
    <property type="molecule type" value="Genomic_DNA"/>
</dbReference>
<keyword evidence="1" id="KW-1133">Transmembrane helix</keyword>
<name>A0ABQ2BYS1_9FLAO</name>
<dbReference type="PANTHER" id="PTHR37464">
    <property type="entry name" value="BLL2463 PROTEIN"/>
    <property type="match status" value="1"/>
</dbReference>
<dbReference type="Proteomes" id="UP000624701">
    <property type="component" value="Unassembled WGS sequence"/>
</dbReference>
<keyword evidence="4" id="KW-1185">Reference proteome</keyword>
<proteinExistence type="predicted"/>
<keyword evidence="1" id="KW-0812">Transmembrane</keyword>
<feature type="domain" description="Aerotolerance regulator N-terminal" evidence="2">
    <location>
        <begin position="1"/>
        <end position="76"/>
    </location>
</feature>
<comment type="caution">
    <text evidence="3">The sequence shown here is derived from an EMBL/GenBank/DDBJ whole genome shotgun (WGS) entry which is preliminary data.</text>
</comment>
<evidence type="ECO:0000313" key="4">
    <source>
        <dbReference type="Proteomes" id="UP000624701"/>
    </source>
</evidence>
<feature type="transmembrane region" description="Helical" evidence="1">
    <location>
        <begin position="56"/>
        <end position="74"/>
    </location>
</feature>
<accession>A0ABQ2BYS1</accession>
<keyword evidence="1" id="KW-0472">Membrane</keyword>
<reference evidence="4" key="1">
    <citation type="journal article" date="2019" name="Int. J. Syst. Evol. Microbiol.">
        <title>The Global Catalogue of Microorganisms (GCM) 10K type strain sequencing project: providing services to taxonomists for standard genome sequencing and annotation.</title>
        <authorList>
            <consortium name="The Broad Institute Genomics Platform"/>
            <consortium name="The Broad Institute Genome Sequencing Center for Infectious Disease"/>
            <person name="Wu L."/>
            <person name="Ma J."/>
        </authorList>
    </citation>
    <scope>NUCLEOTIDE SEQUENCE [LARGE SCALE GENOMIC DNA]</scope>
    <source>
        <strain evidence="4">CCM 8681</strain>
    </source>
</reference>
<dbReference type="RefSeq" id="WP_188374329.1">
    <property type="nucleotide sequence ID" value="NZ_BMDQ01000002.1"/>
</dbReference>
<dbReference type="PANTHER" id="PTHR37464:SF1">
    <property type="entry name" value="BLL2463 PROTEIN"/>
    <property type="match status" value="1"/>
</dbReference>
<gene>
    <name evidence="3" type="ORF">GCM10011444_17250</name>
</gene>
<dbReference type="NCBIfam" id="TIGR02226">
    <property type="entry name" value="two_anch"/>
    <property type="match status" value="1"/>
</dbReference>
<dbReference type="InterPro" id="IPR036465">
    <property type="entry name" value="vWFA_dom_sf"/>
</dbReference>
<feature type="transmembrane region" description="Helical" evidence="1">
    <location>
        <begin position="6"/>
        <end position="24"/>
    </location>
</feature>
<dbReference type="InterPro" id="IPR024163">
    <property type="entry name" value="Aerotolerance_reg_N"/>
</dbReference>
<dbReference type="InterPro" id="IPR011933">
    <property type="entry name" value="Double_TM_dom"/>
</dbReference>
<evidence type="ECO:0000259" key="2">
    <source>
        <dbReference type="Pfam" id="PF07584"/>
    </source>
</evidence>
<organism evidence="3 4">
    <name type="scientific">Winogradskyella haliclonae</name>
    <dbReference type="NCBI Taxonomy" id="2048558"/>
    <lineage>
        <taxon>Bacteria</taxon>
        <taxon>Pseudomonadati</taxon>
        <taxon>Bacteroidota</taxon>
        <taxon>Flavobacteriia</taxon>
        <taxon>Flavobacteriales</taxon>
        <taxon>Flavobacteriaceae</taxon>
        <taxon>Winogradskyella</taxon>
    </lineage>
</organism>